<protein>
    <submittedName>
        <fullName evidence="1">Uncharacterized protein</fullName>
    </submittedName>
</protein>
<name>X1N2A9_9ZZZZ</name>
<organism evidence="1">
    <name type="scientific">marine sediment metagenome</name>
    <dbReference type="NCBI Taxonomy" id="412755"/>
    <lineage>
        <taxon>unclassified sequences</taxon>
        <taxon>metagenomes</taxon>
        <taxon>ecological metagenomes</taxon>
    </lineage>
</organism>
<sequence length="112" mass="12922">MLRRPPLTLGGNPLWDSGLEMIELEARRLMNLYPLGSKAVIKRTSDKGWHLRFPDSRLTWPEMEAILATIPIEHFGHRFFSMVTKDDTLRVGPKPDGTHEPYTVKVIRKRGE</sequence>
<proteinExistence type="predicted"/>
<dbReference type="EMBL" id="BARV01006425">
    <property type="protein sequence ID" value="GAI12729.1"/>
    <property type="molecule type" value="Genomic_DNA"/>
</dbReference>
<reference evidence="1" key="1">
    <citation type="journal article" date="2014" name="Front. Microbiol.">
        <title>High frequency of phylogenetically diverse reductive dehalogenase-homologous genes in deep subseafloor sedimentary metagenomes.</title>
        <authorList>
            <person name="Kawai M."/>
            <person name="Futagami T."/>
            <person name="Toyoda A."/>
            <person name="Takaki Y."/>
            <person name="Nishi S."/>
            <person name="Hori S."/>
            <person name="Arai W."/>
            <person name="Tsubouchi T."/>
            <person name="Morono Y."/>
            <person name="Uchiyama I."/>
            <person name="Ito T."/>
            <person name="Fujiyama A."/>
            <person name="Inagaki F."/>
            <person name="Takami H."/>
        </authorList>
    </citation>
    <scope>NUCLEOTIDE SEQUENCE</scope>
    <source>
        <strain evidence="1">Expedition CK06-06</strain>
    </source>
</reference>
<gene>
    <name evidence="1" type="ORF">S06H3_13167</name>
</gene>
<accession>X1N2A9</accession>
<comment type="caution">
    <text evidence="1">The sequence shown here is derived from an EMBL/GenBank/DDBJ whole genome shotgun (WGS) entry which is preliminary data.</text>
</comment>
<dbReference type="AlphaFoldDB" id="X1N2A9"/>
<evidence type="ECO:0000313" key="1">
    <source>
        <dbReference type="EMBL" id="GAI12729.1"/>
    </source>
</evidence>